<accession>A0ABP6G0G1</accession>
<sequence>MTGSIRTRLAAALGTLALAAGGAVIAAPAAHATPASCANYLAGSNPARNTSVGDLACAVGGLGLPKPGPGTLCNALLTKAAAISATRSDSACTMAGN</sequence>
<dbReference type="PROSITE" id="PS51318">
    <property type="entry name" value="TAT"/>
    <property type="match status" value="1"/>
</dbReference>
<dbReference type="RefSeq" id="WP_344433189.1">
    <property type="nucleotide sequence ID" value="NZ_BAAASL010000002.1"/>
</dbReference>
<keyword evidence="3" id="KW-1185">Reference proteome</keyword>
<protein>
    <submittedName>
        <fullName evidence="2">Uncharacterized protein</fullName>
    </submittedName>
</protein>
<evidence type="ECO:0000313" key="2">
    <source>
        <dbReference type="EMBL" id="GAA2709404.1"/>
    </source>
</evidence>
<feature type="signal peptide" evidence="1">
    <location>
        <begin position="1"/>
        <end position="32"/>
    </location>
</feature>
<comment type="caution">
    <text evidence="2">The sequence shown here is derived from an EMBL/GenBank/DDBJ whole genome shotgun (WGS) entry which is preliminary data.</text>
</comment>
<keyword evidence="1" id="KW-0732">Signal</keyword>
<feature type="chain" id="PRO_5046457934" evidence="1">
    <location>
        <begin position="33"/>
        <end position="97"/>
    </location>
</feature>
<dbReference type="InterPro" id="IPR006311">
    <property type="entry name" value="TAT_signal"/>
</dbReference>
<evidence type="ECO:0000313" key="3">
    <source>
        <dbReference type="Proteomes" id="UP001500886"/>
    </source>
</evidence>
<organism evidence="2 3">
    <name type="scientific">Streptomyces luteosporeus</name>
    <dbReference type="NCBI Taxonomy" id="173856"/>
    <lineage>
        <taxon>Bacteria</taxon>
        <taxon>Bacillati</taxon>
        <taxon>Actinomycetota</taxon>
        <taxon>Actinomycetes</taxon>
        <taxon>Kitasatosporales</taxon>
        <taxon>Streptomycetaceae</taxon>
        <taxon>Streptomyces</taxon>
    </lineage>
</organism>
<dbReference type="Proteomes" id="UP001500886">
    <property type="component" value="Unassembled WGS sequence"/>
</dbReference>
<dbReference type="EMBL" id="BAAASL010000002">
    <property type="protein sequence ID" value="GAA2709404.1"/>
    <property type="molecule type" value="Genomic_DNA"/>
</dbReference>
<reference evidence="3" key="1">
    <citation type="journal article" date="2019" name="Int. J. Syst. Evol. Microbiol.">
        <title>The Global Catalogue of Microorganisms (GCM) 10K type strain sequencing project: providing services to taxonomists for standard genome sequencing and annotation.</title>
        <authorList>
            <consortium name="The Broad Institute Genomics Platform"/>
            <consortium name="The Broad Institute Genome Sequencing Center for Infectious Disease"/>
            <person name="Wu L."/>
            <person name="Ma J."/>
        </authorList>
    </citation>
    <scope>NUCLEOTIDE SEQUENCE [LARGE SCALE GENOMIC DNA]</scope>
    <source>
        <strain evidence="3">JCM 4542</strain>
    </source>
</reference>
<gene>
    <name evidence="2" type="ORF">GCM10010315_07400</name>
</gene>
<proteinExistence type="predicted"/>
<evidence type="ECO:0000256" key="1">
    <source>
        <dbReference type="SAM" id="SignalP"/>
    </source>
</evidence>
<name>A0ABP6G0G1_9ACTN</name>